<dbReference type="Proteomes" id="UP000654918">
    <property type="component" value="Unassembled WGS sequence"/>
</dbReference>
<evidence type="ECO:0000256" key="1">
    <source>
        <dbReference type="SAM" id="MobiDB-lite"/>
    </source>
</evidence>
<comment type="caution">
    <text evidence="3">The sequence shown here is derived from an EMBL/GenBank/DDBJ whole genome shotgun (WGS) entry which is preliminary data.</text>
</comment>
<dbReference type="InterPro" id="IPR054586">
    <property type="entry name" value="MACPF_1_fungal"/>
</dbReference>
<dbReference type="EMBL" id="WIGO01000172">
    <property type="protein sequence ID" value="KAF6825534.1"/>
    <property type="molecule type" value="Genomic_DNA"/>
</dbReference>
<sequence>MDFTKSFRLSLAAITRDKSGNSLEPSVSLSKDEVKQIGQTKIALSQFWNRVGRNQFCLPDGSLVNSNTTLEDYIQAALLHYSEALKELAKELVYTIVYQEKTRVPIPQKAGDAPFNLTLHTFESGVPAFGRLPDAPTTDPNAIAQQTPNGAPRPAQMKVDDWNEVVFNNNLLNGFIIDQESQELFRARKTAFKLEPNPINPLLFSPGTLSSRLAAKIKKIAKAAVIPSGVNEVELGSHDASSASGPASSGTPATGSDAGSDAGQPEADQDLPVDEPLQSLYPLWEIYDDSSIKIVTISSQLELASARQGFSSVDVQAAVSTSCLSFGASGAAGFATSSKTASSQESGSESLQMHASYNFPRTKSYPALMQFYESFGHLFVTRAKLGGRLRATQYLAAGEQSASGSAEDAWKVSLAASFATETTSVGASSNVEGASSTESKSASSNMNNAVAWEAQGGDTTLGNNPASWCNTVDNPGYWRVVEQEAVVPIEVIISKIPGFEWTRALFAGIVLDHLMRATPMEIPWNGASGAVLGAGISSCGPVTQPGDVLRATALNVTESSNTDVSSGSGVQWYVVHDKSSMQGYLEQTFRQTINALVGTRLYPDLVWRLGNSDRSFSVVLNLRSGLKRSTVTSFSVLDVATQETTPADWRTKFGDFYIRSIVEGTALSVCWTFISQTRGIDMDQARMAVATLFSTLHNSFESGCNFLSRLAMDFPCQAYFYDAYYQETVLSSPADVLNTIKQHQGAQQIVSVGLESYNNIEALQSMAVTTVSSPVPSAALEIVRRDEAAYAYEASRWQPELSIVSPTDSTYATWQGYFSSTTYNTTVQNQSATNTVATPLVQNYKDLFGRKSVVVNPQSPVWPAVYGTTDVLEATLQWLRQSRQQEMESLSNPVPTTGMTTFGLNTQPQPAPVTPPAVSKPQTPVTVTSLRAAYIAANLEAQIDTSDPEAHSLDNLWSQVTDADKYKNLSFLKPALVVAYQVTPIKPAESSVPAMITPNSVVQFNVSMDLTEFAKLRTQTPSVTPGFAVFDVWVVYGPLRFSDIAS</sequence>
<evidence type="ECO:0000313" key="4">
    <source>
        <dbReference type="Proteomes" id="UP000654918"/>
    </source>
</evidence>
<organism evidence="3 4">
    <name type="scientific">Colletotrichum plurivorum</name>
    <dbReference type="NCBI Taxonomy" id="2175906"/>
    <lineage>
        <taxon>Eukaryota</taxon>
        <taxon>Fungi</taxon>
        <taxon>Dikarya</taxon>
        <taxon>Ascomycota</taxon>
        <taxon>Pezizomycotina</taxon>
        <taxon>Sordariomycetes</taxon>
        <taxon>Hypocreomycetidae</taxon>
        <taxon>Glomerellales</taxon>
        <taxon>Glomerellaceae</taxon>
        <taxon>Colletotrichum</taxon>
        <taxon>Colletotrichum orchidearum species complex</taxon>
    </lineage>
</organism>
<proteinExistence type="predicted"/>
<dbReference type="Pfam" id="PF22693">
    <property type="entry name" value="MACPF_1"/>
    <property type="match status" value="1"/>
</dbReference>
<dbReference type="AlphaFoldDB" id="A0A8H6K5K9"/>
<feature type="region of interest" description="Disordered" evidence="1">
    <location>
        <begin position="236"/>
        <end position="272"/>
    </location>
</feature>
<keyword evidence="4" id="KW-1185">Reference proteome</keyword>
<name>A0A8H6K5K9_9PEZI</name>
<evidence type="ECO:0000259" key="2">
    <source>
        <dbReference type="Pfam" id="PF22693"/>
    </source>
</evidence>
<gene>
    <name evidence="3" type="ORF">CPLU01_10247</name>
</gene>
<protein>
    <recommendedName>
        <fullName evidence="2">MACPF-like domain-containing protein</fullName>
    </recommendedName>
</protein>
<feature type="domain" description="MACPF-like" evidence="2">
    <location>
        <begin position="363"/>
        <end position="489"/>
    </location>
</feature>
<accession>A0A8H6K5K9</accession>
<reference evidence="3" key="1">
    <citation type="journal article" date="2020" name="Phytopathology">
        <title>Genome Sequence Resources of Colletotrichum truncatum, C. plurivorum, C. musicola, and C. sojae: Four Species Pathogenic to Soybean (Glycine max).</title>
        <authorList>
            <person name="Rogerio F."/>
            <person name="Boufleur T.R."/>
            <person name="Ciampi-Guillardi M."/>
            <person name="Sukno S.A."/>
            <person name="Thon M.R."/>
            <person name="Massola Junior N.S."/>
            <person name="Baroncelli R."/>
        </authorList>
    </citation>
    <scope>NUCLEOTIDE SEQUENCE</scope>
    <source>
        <strain evidence="3">LFN00145</strain>
    </source>
</reference>
<evidence type="ECO:0000313" key="3">
    <source>
        <dbReference type="EMBL" id="KAF6825534.1"/>
    </source>
</evidence>
<feature type="compositionally biased region" description="Low complexity" evidence="1">
    <location>
        <begin position="240"/>
        <end position="256"/>
    </location>
</feature>